<dbReference type="InterPro" id="IPR008278">
    <property type="entry name" value="4-PPantetheinyl_Trfase_dom"/>
</dbReference>
<comment type="subcellular location">
    <subcellularLocation>
        <location evidence="10">Cytoplasm</location>
    </subcellularLocation>
</comment>
<evidence type="ECO:0000256" key="7">
    <source>
        <dbReference type="ARBA" id="ARBA00023160"/>
    </source>
</evidence>
<dbReference type="Pfam" id="PF01648">
    <property type="entry name" value="ACPS"/>
    <property type="match status" value="1"/>
</dbReference>
<dbReference type="HAMAP" id="MF_00101">
    <property type="entry name" value="AcpS"/>
    <property type="match status" value="1"/>
</dbReference>
<organism evidence="12 13">
    <name type="scientific">Candidatus Tachikawaea gelatinosa</name>
    <dbReference type="NCBI Taxonomy" id="1410383"/>
    <lineage>
        <taxon>Bacteria</taxon>
        <taxon>Pseudomonadati</taxon>
        <taxon>Pseudomonadota</taxon>
        <taxon>Gammaproteobacteria</taxon>
        <taxon>Enterobacterales</taxon>
        <taxon>Enterobacteriaceae</taxon>
        <taxon>Candidatus Tachikawaea</taxon>
    </lineage>
</organism>
<keyword evidence="1 10" id="KW-0444">Lipid biosynthesis</keyword>
<comment type="catalytic activity">
    <reaction evidence="8 10">
        <text>apo-[ACP] + CoA = holo-[ACP] + adenosine 3',5'-bisphosphate + H(+)</text>
        <dbReference type="Rhea" id="RHEA:12068"/>
        <dbReference type="Rhea" id="RHEA-COMP:9685"/>
        <dbReference type="Rhea" id="RHEA-COMP:9690"/>
        <dbReference type="ChEBI" id="CHEBI:15378"/>
        <dbReference type="ChEBI" id="CHEBI:29999"/>
        <dbReference type="ChEBI" id="CHEBI:57287"/>
        <dbReference type="ChEBI" id="CHEBI:58343"/>
        <dbReference type="ChEBI" id="CHEBI:64479"/>
        <dbReference type="EC" id="2.7.8.7"/>
    </reaction>
</comment>
<dbReference type="OrthoDB" id="517356at2"/>
<feature type="binding site" evidence="10">
    <location>
        <position position="9"/>
    </location>
    <ligand>
        <name>Mg(2+)</name>
        <dbReference type="ChEBI" id="CHEBI:18420"/>
    </ligand>
</feature>
<name>A0A090BWH8_9ENTR</name>
<dbReference type="AlphaFoldDB" id="A0A090BWH8"/>
<keyword evidence="6 10" id="KW-0443">Lipid metabolism</keyword>
<dbReference type="InterPro" id="IPR002582">
    <property type="entry name" value="ACPS"/>
</dbReference>
<evidence type="ECO:0000256" key="8">
    <source>
        <dbReference type="ARBA" id="ARBA00050875"/>
    </source>
</evidence>
<dbReference type="InterPro" id="IPR004568">
    <property type="entry name" value="Ppantetheine-prot_Trfase_dom"/>
</dbReference>
<evidence type="ECO:0000256" key="3">
    <source>
        <dbReference type="ARBA" id="ARBA00022723"/>
    </source>
</evidence>
<keyword evidence="10" id="KW-0963">Cytoplasm</keyword>
<dbReference type="KEGG" id="sbw:TGUWTKB_4040"/>
<protein>
    <recommendedName>
        <fullName evidence="10">Holo-[acyl-carrier-protein] synthase</fullName>
        <shortName evidence="10">Holo-ACP synthase</shortName>
        <ecNumber evidence="10">2.7.8.7</ecNumber>
    </recommendedName>
    <alternativeName>
        <fullName evidence="10">4'-phosphopantetheinyl transferase AcpS</fullName>
    </alternativeName>
</protein>
<feature type="binding site" evidence="10">
    <location>
        <position position="59"/>
    </location>
    <ligand>
        <name>Mg(2+)</name>
        <dbReference type="ChEBI" id="CHEBI:18420"/>
    </ligand>
</feature>
<dbReference type="EC" id="2.7.8.7" evidence="10"/>
<keyword evidence="2 10" id="KW-0808">Transferase</keyword>
<evidence type="ECO:0000256" key="5">
    <source>
        <dbReference type="ARBA" id="ARBA00022842"/>
    </source>
</evidence>
<dbReference type="InterPro" id="IPR037143">
    <property type="entry name" value="4-PPantetheinyl_Trfase_dom_sf"/>
</dbReference>
<keyword evidence="13" id="KW-1185">Reference proteome</keyword>
<gene>
    <name evidence="10 12" type="primary">acpS</name>
    <name evidence="12" type="ORF">TGUWTKB_4040</name>
</gene>
<feature type="domain" description="4'-phosphopantetheinyl transferase" evidence="11">
    <location>
        <begin position="5"/>
        <end position="107"/>
    </location>
</feature>
<reference evidence="13" key="1">
    <citation type="submission" date="2013-11" db="EMBL/GenBank/DDBJ databases">
        <title>Symbiont-containing voluminous jelly as an extraordinary maternal gift for overwintering insect nymphs.</title>
        <authorList>
            <person name="Kaiwa N."/>
            <person name="Hosokawa T."/>
            <person name="Nikoh N."/>
            <person name="Meng X.Y."/>
            <person name="Tanahashi M."/>
            <person name="Moriyama M."/>
            <person name="Maeda T."/>
            <person name="Yamaguchi K."/>
            <person name="Shigenobu S."/>
            <person name="Ito M."/>
            <person name="Fukatsu T."/>
        </authorList>
    </citation>
    <scope>NUCLEOTIDE SEQUENCE [LARGE SCALE GENOMIC DNA]</scope>
    <source>
        <strain evidence="13">UwTKB</strain>
    </source>
</reference>
<dbReference type="GO" id="GO:0006633">
    <property type="term" value="P:fatty acid biosynthetic process"/>
    <property type="evidence" value="ECO:0007669"/>
    <property type="project" value="UniProtKB-UniRule"/>
</dbReference>
<dbReference type="Proteomes" id="UP000031627">
    <property type="component" value="Chromosome"/>
</dbReference>
<keyword evidence="5 10" id="KW-0460">Magnesium</keyword>
<dbReference type="HOGENOM" id="CLU_089696_3_1_6"/>
<dbReference type="GO" id="GO:0000287">
    <property type="term" value="F:magnesium ion binding"/>
    <property type="evidence" value="ECO:0007669"/>
    <property type="project" value="UniProtKB-UniRule"/>
</dbReference>
<proteinExistence type="inferred from homology"/>
<evidence type="ECO:0000256" key="2">
    <source>
        <dbReference type="ARBA" id="ARBA00022679"/>
    </source>
</evidence>
<comment type="cofactor">
    <cofactor evidence="10">
        <name>Mg(2+)</name>
        <dbReference type="ChEBI" id="CHEBI:18420"/>
    </cofactor>
</comment>
<reference evidence="12 13" key="2">
    <citation type="journal article" date="2014" name="Curr. Biol.">
        <title>Symbiont-Supplemented Maternal Investment Underpinning Host's Ecological Adaptation.</title>
        <authorList>
            <person name="Kaiwa N."/>
            <person name="Hosokawa T."/>
            <person name="Nikoh N."/>
            <person name="Tanahashi M."/>
            <person name="Moriyama M."/>
            <person name="Meng X.Y."/>
            <person name="Maeda T."/>
            <person name="Yamaguchi K."/>
            <person name="Shigenobu S."/>
            <person name="Ito M."/>
            <person name="Fukatsu T."/>
        </authorList>
    </citation>
    <scope>NUCLEOTIDE SEQUENCE [LARGE SCALE GENOMIC DNA]</scope>
    <source>
        <strain evidence="12 13">UwTKB</strain>
    </source>
</reference>
<dbReference type="SUPFAM" id="SSF56214">
    <property type="entry name" value="4'-phosphopantetheinyl transferase"/>
    <property type="match status" value="1"/>
</dbReference>
<evidence type="ECO:0000256" key="1">
    <source>
        <dbReference type="ARBA" id="ARBA00022516"/>
    </source>
</evidence>
<dbReference type="FunFam" id="3.90.470.20:FF:000001">
    <property type="entry name" value="Holo-[acyl-carrier-protein] synthase"/>
    <property type="match status" value="1"/>
</dbReference>
<evidence type="ECO:0000256" key="10">
    <source>
        <dbReference type="HAMAP-Rule" id="MF_00101"/>
    </source>
</evidence>
<dbReference type="GO" id="GO:0008897">
    <property type="term" value="F:holo-[acyl-carrier-protein] synthase activity"/>
    <property type="evidence" value="ECO:0007669"/>
    <property type="project" value="UniProtKB-UniRule"/>
</dbReference>
<dbReference type="NCBIfam" id="TIGR00516">
    <property type="entry name" value="acpS"/>
    <property type="match status" value="1"/>
</dbReference>
<dbReference type="NCBIfam" id="TIGR00556">
    <property type="entry name" value="pantethn_trn"/>
    <property type="match status" value="1"/>
</dbReference>
<keyword evidence="4 10" id="KW-0276">Fatty acid metabolism</keyword>
<dbReference type="STRING" id="1410383.TGUWTKB_4040"/>
<dbReference type="Gene3D" id="3.90.470.20">
    <property type="entry name" value="4'-phosphopantetheinyl transferase domain"/>
    <property type="match status" value="1"/>
</dbReference>
<evidence type="ECO:0000313" key="13">
    <source>
        <dbReference type="Proteomes" id="UP000031627"/>
    </source>
</evidence>
<evidence type="ECO:0000256" key="4">
    <source>
        <dbReference type="ARBA" id="ARBA00022832"/>
    </source>
</evidence>
<evidence type="ECO:0000313" key="12">
    <source>
        <dbReference type="EMBL" id="BAP58631.1"/>
    </source>
</evidence>
<comment type="similarity">
    <text evidence="10">Belongs to the P-Pant transferase superfamily. AcpS family.</text>
</comment>
<comment type="function">
    <text evidence="10">Transfers the 4'-phosphopantetheine moiety from coenzyme A to a Ser of acyl-carrier-protein.</text>
</comment>
<dbReference type="GO" id="GO:0005737">
    <property type="term" value="C:cytoplasm"/>
    <property type="evidence" value="ECO:0007669"/>
    <property type="project" value="UniProtKB-SubCell"/>
</dbReference>
<sequence>MTIIGIGSDLIEINRIAYLIKKYNSRLANRILHENELKEYKNKKNKLISFLAKRFAVKEAASKALGTGIKNNISFKQFELFHDKLGKPKLNFFLEAKKLAKSLGVKSIHVTLTDDSLYVFAIVIIEN</sequence>
<evidence type="ECO:0000256" key="9">
    <source>
        <dbReference type="ARBA" id="ARBA00054726"/>
    </source>
</evidence>
<comment type="function">
    <text evidence="9">Transfers the 4'-phosphopantetheine moiety from coenzyme A to the 'Ser-36' of acyl-carrier-protein.</text>
</comment>
<dbReference type="RefSeq" id="WP_041063079.1">
    <property type="nucleotide sequence ID" value="NZ_AP014521.1"/>
</dbReference>
<keyword evidence="3 10" id="KW-0479">Metal-binding</keyword>
<keyword evidence="7 10" id="KW-0275">Fatty acid biosynthesis</keyword>
<accession>A0A090BWH8</accession>
<dbReference type="EMBL" id="AP014521">
    <property type="protein sequence ID" value="BAP58631.1"/>
    <property type="molecule type" value="Genomic_DNA"/>
</dbReference>
<evidence type="ECO:0000259" key="11">
    <source>
        <dbReference type="Pfam" id="PF01648"/>
    </source>
</evidence>
<evidence type="ECO:0000256" key="6">
    <source>
        <dbReference type="ARBA" id="ARBA00023098"/>
    </source>
</evidence>